<keyword evidence="3" id="KW-1185">Reference proteome</keyword>
<dbReference type="Proteomes" id="UP000422989">
    <property type="component" value="Chromosome"/>
</dbReference>
<protein>
    <recommendedName>
        <fullName evidence="4">DUF998 domain-containing protein</fullName>
    </recommendedName>
</protein>
<dbReference type="EMBL" id="CP032550">
    <property type="protein sequence ID" value="QGU26791.1"/>
    <property type="molecule type" value="Genomic_DNA"/>
</dbReference>
<gene>
    <name evidence="2" type="ORF">D7D94_03260</name>
</gene>
<reference evidence="2 3" key="1">
    <citation type="submission" date="2018-09" db="EMBL/GenBank/DDBJ databases">
        <title>Whole genome sequencing of Microbacterium oryzae strain MB-10T.</title>
        <authorList>
            <person name="Das S.K."/>
        </authorList>
    </citation>
    <scope>NUCLEOTIDE SEQUENCE [LARGE SCALE GENOMIC DNA]</scope>
    <source>
        <strain evidence="2 3">MB-10</strain>
    </source>
</reference>
<feature type="transmembrane region" description="Helical" evidence="1">
    <location>
        <begin position="117"/>
        <end position="138"/>
    </location>
</feature>
<keyword evidence="1" id="KW-1133">Transmembrane helix</keyword>
<feature type="transmembrane region" description="Helical" evidence="1">
    <location>
        <begin position="176"/>
        <end position="197"/>
    </location>
</feature>
<dbReference type="KEGG" id="moj:D7D94_03260"/>
<keyword evidence="1" id="KW-0812">Transmembrane</keyword>
<organism evidence="2 3">
    <name type="scientific">Microbacterium oryzae</name>
    <dbReference type="NCBI Taxonomy" id="743009"/>
    <lineage>
        <taxon>Bacteria</taxon>
        <taxon>Bacillati</taxon>
        <taxon>Actinomycetota</taxon>
        <taxon>Actinomycetes</taxon>
        <taxon>Micrococcales</taxon>
        <taxon>Microbacteriaceae</taxon>
        <taxon>Microbacterium</taxon>
    </lineage>
</organism>
<accession>A0A6I6E4Q5</accession>
<proteinExistence type="predicted"/>
<feature type="transmembrane region" description="Helical" evidence="1">
    <location>
        <begin position="88"/>
        <end position="110"/>
    </location>
</feature>
<evidence type="ECO:0000313" key="2">
    <source>
        <dbReference type="EMBL" id="QGU26791.1"/>
    </source>
</evidence>
<sequence length="244" mass="25368">MTAMSTSAIARTRHSAGSMSRTATIATVSAAVLLAASVPLQLMASSRRWTQCPRFVGDENDTSMCGLLEDHLFDYQNPSAPWTVIDGAAQLFGAGLMLVAVAVLVATLGVARPRGPLLWASAAVTAAAFAFGGVHALASGQLGSPSALTGWTAHVAVLGQVAWVAWWATTYVRAPLLALALLPTGLFTAGGGVVVYAMAPLFVGYSSYDTTPWSESIPAYGTGLSALALLVTLVLRRRSTTERE</sequence>
<evidence type="ECO:0000313" key="3">
    <source>
        <dbReference type="Proteomes" id="UP000422989"/>
    </source>
</evidence>
<evidence type="ECO:0008006" key="4">
    <source>
        <dbReference type="Google" id="ProtNLM"/>
    </source>
</evidence>
<name>A0A6I6E4Q5_9MICO</name>
<evidence type="ECO:0000256" key="1">
    <source>
        <dbReference type="SAM" id="Phobius"/>
    </source>
</evidence>
<feature type="transmembrane region" description="Helical" evidence="1">
    <location>
        <begin position="217"/>
        <end position="235"/>
    </location>
</feature>
<keyword evidence="1" id="KW-0472">Membrane</keyword>
<feature type="transmembrane region" description="Helical" evidence="1">
    <location>
        <begin position="150"/>
        <end position="169"/>
    </location>
</feature>
<dbReference type="AlphaFoldDB" id="A0A6I6E4Q5"/>